<reference evidence="1 2" key="1">
    <citation type="journal article" date="2014" name="Genome Announc.">
        <title>Draft Genome Sequence of Magnetospirillum sp. Strain SO-1, a Freshwater Magnetotactic Bacterium Isolated from the Ol'khovka River, Russia.</title>
        <authorList>
            <person name="Grouzdev D.S."/>
            <person name="Dziuba M.V."/>
            <person name="Sukhacheva M.S."/>
            <person name="Mardanov A.V."/>
            <person name="Beletskiy A.V."/>
            <person name="Kuznetsov B.B."/>
            <person name="Skryabin K.G."/>
        </authorList>
    </citation>
    <scope>NUCLEOTIDE SEQUENCE [LARGE SCALE GENOMIC DNA]</scope>
    <source>
        <strain evidence="1 2">SO-1</strain>
    </source>
</reference>
<sequence length="69" mass="7629">MTRTVISPEEGEVLRQLYAEYVAAVSQAGAVCIAKGMDSPEFQEADKAAGAIRRRIYEIRGDADQHWMA</sequence>
<evidence type="ECO:0000313" key="1">
    <source>
        <dbReference type="EMBL" id="EME72033.1"/>
    </source>
</evidence>
<dbReference type="Proteomes" id="UP000011744">
    <property type="component" value="Unassembled WGS sequence"/>
</dbReference>
<dbReference type="EMBL" id="AONQ01000001">
    <property type="protein sequence ID" value="EME72033.1"/>
    <property type="molecule type" value="Genomic_DNA"/>
</dbReference>
<protein>
    <submittedName>
        <fullName evidence="1">Uncharacterized protein</fullName>
    </submittedName>
</protein>
<evidence type="ECO:0000313" key="2">
    <source>
        <dbReference type="Proteomes" id="UP000011744"/>
    </source>
</evidence>
<accession>M3AGQ3</accession>
<keyword evidence="2" id="KW-1185">Reference proteome</keyword>
<name>M3AGQ3_9PROT</name>
<dbReference type="AlphaFoldDB" id="M3AGQ3"/>
<gene>
    <name evidence="1" type="ORF">H261_00600</name>
</gene>
<dbReference type="PATRIC" id="fig|1244869.3.peg.115"/>
<organism evidence="1 2">
    <name type="scientific">Paramagnetospirillum caucaseum</name>
    <dbReference type="NCBI Taxonomy" id="1244869"/>
    <lineage>
        <taxon>Bacteria</taxon>
        <taxon>Pseudomonadati</taxon>
        <taxon>Pseudomonadota</taxon>
        <taxon>Alphaproteobacteria</taxon>
        <taxon>Rhodospirillales</taxon>
        <taxon>Magnetospirillaceae</taxon>
        <taxon>Paramagnetospirillum</taxon>
    </lineage>
</organism>
<comment type="caution">
    <text evidence="1">The sequence shown here is derived from an EMBL/GenBank/DDBJ whole genome shotgun (WGS) entry which is preliminary data.</text>
</comment>
<proteinExistence type="predicted"/>
<dbReference type="RefSeq" id="WP_008613144.1">
    <property type="nucleotide sequence ID" value="NZ_AONQ01000001.1"/>
</dbReference>